<keyword evidence="1" id="KW-0456">Lyase</keyword>
<name>A0A2A2WM34_9ACTN</name>
<sequence length="228" mass="24554">MRSAESASAELRAMEPELWPAYLSARSGLPGPRADLSLLTVAARLADGRAIEAMMSDGGEYPAMCAAAALGLRAGSAECEAGARALATDDRWRVREGVAIGLQLLGDDFPDVVRGIVRRWADDPELYVQRVAVVAICEPRLLRTAPAAAVAVDVCRRCTRHLVALPPALRTSPAARNLRQALGYCWSIAVAADPEPGLAAFRDLPTDDRDVEWIVTQNLRKKRLAALM</sequence>
<reference evidence="2" key="1">
    <citation type="submission" date="2017-09" db="EMBL/GenBank/DDBJ databases">
        <authorList>
            <person name="Zhang Y."/>
            <person name="Huang X."/>
            <person name="Liu J."/>
            <person name="Lu L."/>
            <person name="Peng K."/>
        </authorList>
    </citation>
    <scope>NUCLEOTIDE SEQUENCE [LARGE SCALE GENOMIC DNA]</scope>
    <source>
        <strain evidence="2">S-XJ-1</strain>
    </source>
</reference>
<dbReference type="OrthoDB" id="154709at2"/>
<evidence type="ECO:0000313" key="1">
    <source>
        <dbReference type="EMBL" id="PAY22250.1"/>
    </source>
</evidence>
<keyword evidence="2" id="KW-1185">Reference proteome</keyword>
<organism evidence="1 2">
    <name type="scientific">Dietzia natronolimnaea</name>
    <dbReference type="NCBI Taxonomy" id="161920"/>
    <lineage>
        <taxon>Bacteria</taxon>
        <taxon>Bacillati</taxon>
        <taxon>Actinomycetota</taxon>
        <taxon>Actinomycetes</taxon>
        <taxon>Mycobacteriales</taxon>
        <taxon>Dietziaceae</taxon>
        <taxon>Dietzia</taxon>
    </lineage>
</organism>
<dbReference type="Proteomes" id="UP000218810">
    <property type="component" value="Unassembled WGS sequence"/>
</dbReference>
<dbReference type="GO" id="GO:0016829">
    <property type="term" value="F:lyase activity"/>
    <property type="evidence" value="ECO:0007669"/>
    <property type="project" value="UniProtKB-KW"/>
</dbReference>
<accession>A0A2A2WM34</accession>
<protein>
    <submittedName>
        <fullName evidence="1">PBS lyase heat domain-containing protein repeat-containing protein</fullName>
    </submittedName>
</protein>
<dbReference type="InterPro" id="IPR016024">
    <property type="entry name" value="ARM-type_fold"/>
</dbReference>
<evidence type="ECO:0000313" key="2">
    <source>
        <dbReference type="Proteomes" id="UP000218810"/>
    </source>
</evidence>
<dbReference type="AlphaFoldDB" id="A0A2A2WM34"/>
<gene>
    <name evidence="1" type="ORF">CEY15_14200</name>
</gene>
<proteinExistence type="predicted"/>
<comment type="caution">
    <text evidence="1">The sequence shown here is derived from an EMBL/GenBank/DDBJ whole genome shotgun (WGS) entry which is preliminary data.</text>
</comment>
<dbReference type="EMBL" id="NTGA01000026">
    <property type="protein sequence ID" value="PAY22250.1"/>
    <property type="molecule type" value="Genomic_DNA"/>
</dbReference>
<dbReference type="RefSeq" id="WP_095718987.1">
    <property type="nucleotide sequence ID" value="NZ_NTGA01000026.1"/>
</dbReference>
<dbReference type="SUPFAM" id="SSF48371">
    <property type="entry name" value="ARM repeat"/>
    <property type="match status" value="1"/>
</dbReference>